<dbReference type="PANTHER" id="PTHR22847">
    <property type="entry name" value="WD40 REPEAT PROTEIN"/>
    <property type="match status" value="1"/>
</dbReference>
<dbReference type="InterPro" id="IPR019775">
    <property type="entry name" value="WD40_repeat_CS"/>
</dbReference>
<dbReference type="SMART" id="SM00320">
    <property type="entry name" value="WD40"/>
    <property type="match status" value="3"/>
</dbReference>
<dbReference type="GeneID" id="64665626"/>
<dbReference type="PROSITE" id="PS50082">
    <property type="entry name" value="WD_REPEATS_2"/>
    <property type="match status" value="3"/>
</dbReference>
<dbReference type="GO" id="GO:1990234">
    <property type="term" value="C:transferase complex"/>
    <property type="evidence" value="ECO:0007669"/>
    <property type="project" value="UniProtKB-ARBA"/>
</dbReference>
<reference evidence="4" key="1">
    <citation type="journal article" date="2020" name="New Phytol.">
        <title>Comparative genomics reveals dynamic genome evolution in host specialist ectomycorrhizal fungi.</title>
        <authorList>
            <person name="Lofgren L.A."/>
            <person name="Nguyen N.H."/>
            <person name="Vilgalys R."/>
            <person name="Ruytinx J."/>
            <person name="Liao H.L."/>
            <person name="Branco S."/>
            <person name="Kuo A."/>
            <person name="LaButti K."/>
            <person name="Lipzen A."/>
            <person name="Andreopoulos W."/>
            <person name="Pangilinan J."/>
            <person name="Riley R."/>
            <person name="Hundley H."/>
            <person name="Na H."/>
            <person name="Barry K."/>
            <person name="Grigoriev I.V."/>
            <person name="Stajich J.E."/>
            <person name="Kennedy P.G."/>
        </authorList>
    </citation>
    <scope>NUCLEOTIDE SEQUENCE</scope>
    <source>
        <strain evidence="4">FC203</strain>
    </source>
</reference>
<dbReference type="PRINTS" id="PR00320">
    <property type="entry name" value="GPROTEINBRPT"/>
</dbReference>
<dbReference type="PROSITE" id="PS00678">
    <property type="entry name" value="WD_REPEATS_1"/>
    <property type="match status" value="1"/>
</dbReference>
<dbReference type="Gene3D" id="2.130.10.10">
    <property type="entry name" value="YVTN repeat-like/Quinoprotein amine dehydrogenase"/>
    <property type="match status" value="1"/>
</dbReference>
<dbReference type="PROSITE" id="PS50294">
    <property type="entry name" value="WD_REPEATS_REGION"/>
    <property type="match status" value="2"/>
</dbReference>
<dbReference type="Proteomes" id="UP001195769">
    <property type="component" value="Unassembled WGS sequence"/>
</dbReference>
<keyword evidence="1 3" id="KW-0853">WD repeat</keyword>
<organism evidence="4 5">
    <name type="scientific">Suillus fuscotomentosus</name>
    <dbReference type="NCBI Taxonomy" id="1912939"/>
    <lineage>
        <taxon>Eukaryota</taxon>
        <taxon>Fungi</taxon>
        <taxon>Dikarya</taxon>
        <taxon>Basidiomycota</taxon>
        <taxon>Agaricomycotina</taxon>
        <taxon>Agaricomycetes</taxon>
        <taxon>Agaricomycetidae</taxon>
        <taxon>Boletales</taxon>
        <taxon>Suillineae</taxon>
        <taxon>Suillaceae</taxon>
        <taxon>Suillus</taxon>
    </lineage>
</organism>
<dbReference type="Pfam" id="PF00400">
    <property type="entry name" value="WD40"/>
    <property type="match status" value="3"/>
</dbReference>
<dbReference type="InterPro" id="IPR020472">
    <property type="entry name" value="WD40_PAC1"/>
</dbReference>
<keyword evidence="2" id="KW-0677">Repeat</keyword>
<dbReference type="EMBL" id="JABBWK010000027">
    <property type="protein sequence ID" value="KAG1900477.1"/>
    <property type="molecule type" value="Genomic_DNA"/>
</dbReference>
<dbReference type="InterPro" id="IPR036322">
    <property type="entry name" value="WD40_repeat_dom_sf"/>
</dbReference>
<name>A0AAD4HL38_9AGAM</name>
<evidence type="ECO:0000256" key="1">
    <source>
        <dbReference type="ARBA" id="ARBA00022574"/>
    </source>
</evidence>
<proteinExistence type="predicted"/>
<gene>
    <name evidence="4" type="ORF">F5891DRAFT_316326</name>
</gene>
<dbReference type="RefSeq" id="XP_041226053.1">
    <property type="nucleotide sequence ID" value="XM_041371328.1"/>
</dbReference>
<dbReference type="AlphaFoldDB" id="A0AAD4HL38"/>
<feature type="repeat" description="WD" evidence="3">
    <location>
        <begin position="126"/>
        <end position="148"/>
    </location>
</feature>
<accession>A0AAD4HL38</accession>
<dbReference type="PANTHER" id="PTHR22847:SF637">
    <property type="entry name" value="WD REPEAT DOMAIN 5B"/>
    <property type="match status" value="1"/>
</dbReference>
<feature type="repeat" description="WD" evidence="3">
    <location>
        <begin position="150"/>
        <end position="191"/>
    </location>
</feature>
<protein>
    <submittedName>
        <fullName evidence="4">WD40-repeat-containing domain protein</fullName>
    </submittedName>
</protein>
<dbReference type="InterPro" id="IPR001680">
    <property type="entry name" value="WD40_rpt"/>
</dbReference>
<comment type="caution">
    <text evidence="4">The sequence shown here is derived from an EMBL/GenBank/DDBJ whole genome shotgun (WGS) entry which is preliminary data.</text>
</comment>
<evidence type="ECO:0000313" key="5">
    <source>
        <dbReference type="Proteomes" id="UP001195769"/>
    </source>
</evidence>
<evidence type="ECO:0000256" key="2">
    <source>
        <dbReference type="ARBA" id="ARBA00022737"/>
    </source>
</evidence>
<evidence type="ECO:0000256" key="3">
    <source>
        <dbReference type="PROSITE-ProRule" id="PRU00221"/>
    </source>
</evidence>
<keyword evidence="5" id="KW-1185">Reference proteome</keyword>
<dbReference type="InterPro" id="IPR015943">
    <property type="entry name" value="WD40/YVTN_repeat-like_dom_sf"/>
</dbReference>
<sequence>MPSVEEPRILLTKSTVLTNPALSRHRSEGIWLGVEEVGHLFVQASFKLSRLQPVLSSSSYTSGLHRRSWHTFDNLKVLHSLPALTFVGHGTAPISYPGRIMGLITPLKHKSPSDIYILLKFADTRIASSSRDKTVRLWNVGTGKLLGEPLEGHTGAVFLVSISPDGTRIASGSEDKTVRLWDVGTGQLLGEPLEGHTGAVISVAFSPDGTRIASSSSDNTATVGCGDRAAIG</sequence>
<evidence type="ECO:0000313" key="4">
    <source>
        <dbReference type="EMBL" id="KAG1900477.1"/>
    </source>
</evidence>
<feature type="repeat" description="WD" evidence="3">
    <location>
        <begin position="193"/>
        <end position="223"/>
    </location>
</feature>
<dbReference type="SUPFAM" id="SSF50978">
    <property type="entry name" value="WD40 repeat-like"/>
    <property type="match status" value="1"/>
</dbReference>